<gene>
    <name evidence="2" type="ORF">T03_2341</name>
</gene>
<protein>
    <recommendedName>
        <fullName evidence="1">Integrase zinc-binding domain-containing protein</fullName>
    </recommendedName>
</protein>
<evidence type="ECO:0000313" key="2">
    <source>
        <dbReference type="EMBL" id="KRY50547.1"/>
    </source>
</evidence>
<name>A0A0V1CPA0_TRIBR</name>
<dbReference type="FunFam" id="1.10.340.70:FF:000001">
    <property type="entry name" value="Retrovirus-related Pol polyprotein from transposon gypsy-like Protein"/>
    <property type="match status" value="1"/>
</dbReference>
<dbReference type="InterPro" id="IPR041588">
    <property type="entry name" value="Integrase_H2C2"/>
</dbReference>
<keyword evidence="3" id="KW-1185">Reference proteome</keyword>
<organism evidence="2 3">
    <name type="scientific">Trichinella britovi</name>
    <name type="common">Parasitic roundworm</name>
    <dbReference type="NCBI Taxonomy" id="45882"/>
    <lineage>
        <taxon>Eukaryota</taxon>
        <taxon>Metazoa</taxon>
        <taxon>Ecdysozoa</taxon>
        <taxon>Nematoda</taxon>
        <taxon>Enoplea</taxon>
        <taxon>Dorylaimia</taxon>
        <taxon>Trichinellida</taxon>
        <taxon>Trichinellidae</taxon>
        <taxon>Trichinella</taxon>
    </lineage>
</organism>
<dbReference type="Proteomes" id="UP000054653">
    <property type="component" value="Unassembled WGS sequence"/>
</dbReference>
<dbReference type="Gene3D" id="1.10.340.70">
    <property type="match status" value="1"/>
</dbReference>
<proteinExistence type="predicted"/>
<reference evidence="2 3" key="1">
    <citation type="submission" date="2015-01" db="EMBL/GenBank/DDBJ databases">
        <title>Evolution of Trichinella species and genotypes.</title>
        <authorList>
            <person name="Korhonen P.K."/>
            <person name="Edoardo P."/>
            <person name="Giuseppe L.R."/>
            <person name="Gasser R.B."/>
        </authorList>
    </citation>
    <scope>NUCLEOTIDE SEQUENCE [LARGE SCALE GENOMIC DNA]</scope>
    <source>
        <strain evidence="2">ISS120</strain>
    </source>
</reference>
<dbReference type="OrthoDB" id="154058at2759"/>
<evidence type="ECO:0000259" key="1">
    <source>
        <dbReference type="Pfam" id="PF17921"/>
    </source>
</evidence>
<dbReference type="AlphaFoldDB" id="A0A0V1CPA0"/>
<dbReference type="Pfam" id="PF17921">
    <property type="entry name" value="Integrase_H2C2"/>
    <property type="match status" value="1"/>
</dbReference>
<dbReference type="InterPro" id="IPR052160">
    <property type="entry name" value="Gypsy_RT_Integrase-like"/>
</dbReference>
<dbReference type="PANTHER" id="PTHR47266">
    <property type="entry name" value="ENDONUCLEASE-RELATED"/>
    <property type="match status" value="1"/>
</dbReference>
<feature type="domain" description="Integrase zinc-binding" evidence="1">
    <location>
        <begin position="24"/>
        <end position="78"/>
    </location>
</feature>
<evidence type="ECO:0000313" key="3">
    <source>
        <dbReference type="Proteomes" id="UP000054653"/>
    </source>
</evidence>
<comment type="caution">
    <text evidence="2">The sequence shown here is derived from an EMBL/GenBank/DDBJ whole genome shotgun (WGS) entry which is preliminary data.</text>
</comment>
<dbReference type="EMBL" id="JYDI01000147">
    <property type="protein sequence ID" value="KRY50547.1"/>
    <property type="molecule type" value="Genomic_DNA"/>
</dbReference>
<sequence length="86" mass="9894">MGEQKKNQGDDDSERSLLVVLSKWVPDVLQPVHDSPEAGHLGVEKILERLRRRFYWLGQREYVADWCASCDDCAQRKISTKAPLQP</sequence>
<accession>A0A0V1CPA0</accession>
<dbReference type="STRING" id="45882.A0A0V1CPA0"/>